<dbReference type="PATRIC" id="fig|1398.25.peg.564"/>
<dbReference type="EMBL" id="LQYI01000096">
    <property type="protein sequence ID" value="KYC64744.1"/>
    <property type="molecule type" value="Genomic_DNA"/>
</dbReference>
<evidence type="ECO:0000313" key="2">
    <source>
        <dbReference type="EMBL" id="KYC64744.1"/>
    </source>
</evidence>
<sequence>MARQVKSLARPAPFQASPDLQLKGVPYSFQWKSPFASRVQRGFQNSFANLTGLA</sequence>
<name>A0A150JWV9_HEYCO</name>
<reference evidence="3 4" key="1">
    <citation type="submission" date="2016-01" db="EMBL/GenBank/DDBJ databases">
        <title>Genome Sequences of Twelve Sporeforming Bacillus Species Isolated from Foods.</title>
        <authorList>
            <person name="Berendsen E.M."/>
            <person name="Wells-Bennik M.H."/>
            <person name="Krawcyk A.O."/>
            <person name="De Jong A."/>
            <person name="Holsappel S."/>
            <person name="Eijlander R.T."/>
            <person name="Kuipers O.P."/>
        </authorList>
    </citation>
    <scope>NUCLEOTIDE SEQUENCE [LARGE SCALE GENOMIC DNA]</scope>
    <source>
        <strain evidence="1 3">B4098</strain>
        <strain evidence="2 4">B4099</strain>
    </source>
</reference>
<evidence type="ECO:0000313" key="3">
    <source>
        <dbReference type="Proteomes" id="UP000075288"/>
    </source>
</evidence>
<proteinExistence type="predicted"/>
<evidence type="ECO:0000313" key="1">
    <source>
        <dbReference type="EMBL" id="KYC61538.1"/>
    </source>
</evidence>
<dbReference type="EMBL" id="LQYG01000069">
    <property type="protein sequence ID" value="KYC61538.1"/>
    <property type="molecule type" value="Genomic_DNA"/>
</dbReference>
<organism evidence="1 3">
    <name type="scientific">Heyndrickxia coagulans</name>
    <name type="common">Weizmannia coagulans</name>
    <dbReference type="NCBI Taxonomy" id="1398"/>
    <lineage>
        <taxon>Bacteria</taxon>
        <taxon>Bacillati</taxon>
        <taxon>Bacillota</taxon>
        <taxon>Bacilli</taxon>
        <taxon>Bacillales</taxon>
        <taxon>Bacillaceae</taxon>
        <taxon>Heyndrickxia</taxon>
    </lineage>
</organism>
<dbReference type="Proteomes" id="UP000075288">
    <property type="component" value="Unassembled WGS sequence"/>
</dbReference>
<dbReference type="Proteomes" id="UP000075304">
    <property type="component" value="Unassembled WGS sequence"/>
</dbReference>
<dbReference type="AlphaFoldDB" id="A0A150JWV9"/>
<protein>
    <submittedName>
        <fullName evidence="1">Uncharacterized protein</fullName>
    </submittedName>
</protein>
<comment type="caution">
    <text evidence="1">The sequence shown here is derived from an EMBL/GenBank/DDBJ whole genome shotgun (WGS) entry which is preliminary data.</text>
</comment>
<evidence type="ECO:0000313" key="4">
    <source>
        <dbReference type="Proteomes" id="UP000075304"/>
    </source>
</evidence>
<gene>
    <name evidence="1" type="ORF">B4098_2093</name>
    <name evidence="2" type="ORF">B4099_0185</name>
</gene>
<accession>A0A150JWV9</accession>